<dbReference type="OrthoDB" id="5396892at2759"/>
<dbReference type="EMBL" id="MCFI01000008">
    <property type="protein sequence ID" value="ORY83103.1"/>
    <property type="molecule type" value="Genomic_DNA"/>
</dbReference>
<dbReference type="AlphaFoldDB" id="A0A1Y2FGQ7"/>
<proteinExistence type="predicted"/>
<accession>A0A1Y2FGQ7</accession>
<dbReference type="RefSeq" id="XP_040725684.1">
    <property type="nucleotide sequence ID" value="XM_040866882.1"/>
</dbReference>
<dbReference type="GeneID" id="63783481"/>
<gene>
    <name evidence="3" type="ORF">BCR37DRAFT_293559</name>
</gene>
<evidence type="ECO:0000256" key="2">
    <source>
        <dbReference type="SAM" id="MobiDB-lite"/>
    </source>
</evidence>
<protein>
    <submittedName>
        <fullName evidence="3">Uncharacterized protein</fullName>
    </submittedName>
</protein>
<comment type="caution">
    <text evidence="3">The sequence shown here is derived from an EMBL/GenBank/DDBJ whole genome shotgun (WGS) entry which is preliminary data.</text>
</comment>
<feature type="region of interest" description="Disordered" evidence="2">
    <location>
        <begin position="141"/>
        <end position="248"/>
    </location>
</feature>
<feature type="compositionally biased region" description="Low complexity" evidence="2">
    <location>
        <begin position="213"/>
        <end position="226"/>
    </location>
</feature>
<feature type="region of interest" description="Disordered" evidence="2">
    <location>
        <begin position="1"/>
        <end position="122"/>
    </location>
</feature>
<feature type="coiled-coil region" evidence="1">
    <location>
        <begin position="384"/>
        <end position="447"/>
    </location>
</feature>
<evidence type="ECO:0000313" key="4">
    <source>
        <dbReference type="Proteomes" id="UP000193685"/>
    </source>
</evidence>
<sequence length="488" mass="53870">MDQDLFCYDRQASQQSHFHERPQEPSREPSDQTIQAKADFNEDSTDYRSDGDEPAGSHDWPFRDRYLMERRQSRSRQPGPSYGSQDDYGVPYDIYNREGGPYWSAYPSDDETGSLDWDSSFDPFTSSTFRRGSIVLDSAAATPSLAPSPSSPSVNPAARLRSSTDALREFGKRFLSRASKHSSRKTSIKDESPVSGEQQQYPQRVTGHRSRHSGGSSTTNTSASVGRTRSNTVDSTASRLSTSAIHKSPAHVQTPIGLAIALPLADEAEEEAEQPPAAMVSTTDLTAPPSPVLQSPLQQQQQASESYFREHSPSLLPSLIRDEIFPDSTFLHHEATIATPSLPSPSLETLEASQHLRTPAPLPSTIPLTPMGLSVYHGDGEPGLAELMEQMQQEDAAFEETERSMTTSGWSSEAEINELRRRRRDNQTEWQAKVQQVLDEHEQQQQQTIRGLQTQTLTVPVVEDEVVLAKPELATVVEGSGSCEGQAI</sequence>
<keyword evidence="1" id="KW-0175">Coiled coil</keyword>
<dbReference type="Proteomes" id="UP000193685">
    <property type="component" value="Unassembled WGS sequence"/>
</dbReference>
<feature type="compositionally biased region" description="Basic residues" evidence="2">
    <location>
        <begin position="174"/>
        <end position="186"/>
    </location>
</feature>
<feature type="region of interest" description="Disordered" evidence="2">
    <location>
        <begin position="267"/>
        <end position="306"/>
    </location>
</feature>
<evidence type="ECO:0000256" key="1">
    <source>
        <dbReference type="SAM" id="Coils"/>
    </source>
</evidence>
<feature type="compositionally biased region" description="Basic and acidic residues" evidence="2">
    <location>
        <begin position="60"/>
        <end position="72"/>
    </location>
</feature>
<name>A0A1Y2FGQ7_PROLT</name>
<feature type="compositionally biased region" description="Polar residues" evidence="2">
    <location>
        <begin position="227"/>
        <end position="245"/>
    </location>
</feature>
<keyword evidence="4" id="KW-1185">Reference proteome</keyword>
<feature type="compositionally biased region" description="Basic and acidic residues" evidence="2">
    <location>
        <begin position="17"/>
        <end position="30"/>
    </location>
</feature>
<feature type="compositionally biased region" description="Low complexity" evidence="2">
    <location>
        <begin position="292"/>
        <end position="302"/>
    </location>
</feature>
<reference evidence="3 4" key="1">
    <citation type="submission" date="2016-07" db="EMBL/GenBank/DDBJ databases">
        <title>Pervasive Adenine N6-methylation of Active Genes in Fungi.</title>
        <authorList>
            <consortium name="DOE Joint Genome Institute"/>
            <person name="Mondo S.J."/>
            <person name="Dannebaum R.O."/>
            <person name="Kuo R.C."/>
            <person name="Labutti K."/>
            <person name="Haridas S."/>
            <person name="Kuo A."/>
            <person name="Salamov A."/>
            <person name="Ahrendt S.R."/>
            <person name="Lipzen A."/>
            <person name="Sullivan W."/>
            <person name="Andreopoulos W.B."/>
            <person name="Clum A."/>
            <person name="Lindquist E."/>
            <person name="Daum C."/>
            <person name="Ramamoorthy G.K."/>
            <person name="Gryganskyi A."/>
            <person name="Culley D."/>
            <person name="Magnuson J.K."/>
            <person name="James T.Y."/>
            <person name="O'Malley M.A."/>
            <person name="Stajich J.E."/>
            <person name="Spatafora J.W."/>
            <person name="Visel A."/>
            <person name="Grigoriev I.V."/>
        </authorList>
    </citation>
    <scope>NUCLEOTIDE SEQUENCE [LARGE SCALE GENOMIC DNA]</scope>
    <source>
        <strain evidence="3 4">12-1054</strain>
    </source>
</reference>
<feature type="compositionally biased region" description="Low complexity" evidence="2">
    <location>
        <begin position="141"/>
        <end position="158"/>
    </location>
</feature>
<evidence type="ECO:0000313" key="3">
    <source>
        <dbReference type="EMBL" id="ORY83103.1"/>
    </source>
</evidence>
<organism evidence="3 4">
    <name type="scientific">Protomyces lactucae-debilis</name>
    <dbReference type="NCBI Taxonomy" id="2754530"/>
    <lineage>
        <taxon>Eukaryota</taxon>
        <taxon>Fungi</taxon>
        <taxon>Dikarya</taxon>
        <taxon>Ascomycota</taxon>
        <taxon>Taphrinomycotina</taxon>
        <taxon>Taphrinomycetes</taxon>
        <taxon>Taphrinales</taxon>
        <taxon>Protomycetaceae</taxon>
        <taxon>Protomyces</taxon>
    </lineage>
</organism>